<proteinExistence type="predicted"/>
<sequence length="75" mass="8758">MFSDKNQFINRNPPMEAMMMMAPQSRAMEMQAFSPDEVTNFGPVGTLDILKTPDLEFFPTAEGFYDYKKDQYIYQ</sequence>
<evidence type="ECO:0000313" key="1">
    <source>
        <dbReference type="EMBL" id="MCF2220043.1"/>
    </source>
</evidence>
<dbReference type="RefSeq" id="WP_235131544.1">
    <property type="nucleotide sequence ID" value="NZ_JACSGT010000001.1"/>
</dbReference>
<comment type="caution">
    <text evidence="1">The sequence shown here is derived from an EMBL/GenBank/DDBJ whole genome shotgun (WGS) entry which is preliminary data.</text>
</comment>
<dbReference type="EMBL" id="JACSGT010000001">
    <property type="protein sequence ID" value="MCF2220043.1"/>
    <property type="molecule type" value="Genomic_DNA"/>
</dbReference>
<protein>
    <submittedName>
        <fullName evidence="1">Uncharacterized protein</fullName>
    </submittedName>
</protein>
<keyword evidence="2" id="KW-1185">Reference proteome</keyword>
<organism evidence="1 2">
    <name type="scientific">Chryseobacterium indicum</name>
    <dbReference type="NCBI Taxonomy" id="2766954"/>
    <lineage>
        <taxon>Bacteria</taxon>
        <taxon>Pseudomonadati</taxon>
        <taxon>Bacteroidota</taxon>
        <taxon>Flavobacteriia</taxon>
        <taxon>Flavobacteriales</taxon>
        <taxon>Weeksellaceae</taxon>
        <taxon>Chryseobacterium group</taxon>
        <taxon>Chryseobacterium</taxon>
    </lineage>
</organism>
<name>A0ABS9C6Y9_9FLAO</name>
<accession>A0ABS9C6Y9</accession>
<reference evidence="1" key="1">
    <citation type="submission" date="2021-08" db="EMBL/GenBank/DDBJ databases">
        <title>Complete genome sequence of Chryseobacterium sp strain PS-8.</title>
        <authorList>
            <person name="Das S.K."/>
        </authorList>
    </citation>
    <scope>NUCLEOTIDE SEQUENCE</scope>
    <source>
        <strain evidence="1">PS-8</strain>
    </source>
</reference>
<gene>
    <name evidence="1" type="ORF">H9Q08_12110</name>
</gene>
<evidence type="ECO:0000313" key="2">
    <source>
        <dbReference type="Proteomes" id="UP001430374"/>
    </source>
</evidence>
<dbReference type="Proteomes" id="UP001430374">
    <property type="component" value="Unassembled WGS sequence"/>
</dbReference>